<dbReference type="AlphaFoldDB" id="A0A077NYU8"/>
<gene>
    <name evidence="1" type="ORF">XBFM1_340003</name>
</gene>
<proteinExistence type="predicted"/>
<evidence type="ECO:0000313" key="2">
    <source>
        <dbReference type="Proteomes" id="UP000028487"/>
    </source>
</evidence>
<comment type="caution">
    <text evidence="1">The sequence shown here is derived from an EMBL/GenBank/DDBJ whole genome shotgun (WGS) entry which is preliminary data.</text>
</comment>
<name>A0A077NYU8_XENBV</name>
<dbReference type="HOGENOM" id="CLU_2526706_0_0_6"/>
<organism evidence="1 2">
    <name type="scientific">Xenorhabdus bovienii str. feltiae Moldova</name>
    <dbReference type="NCBI Taxonomy" id="1398200"/>
    <lineage>
        <taxon>Bacteria</taxon>
        <taxon>Pseudomonadati</taxon>
        <taxon>Pseudomonadota</taxon>
        <taxon>Gammaproteobacteria</taxon>
        <taxon>Enterobacterales</taxon>
        <taxon>Morganellaceae</taxon>
        <taxon>Xenorhabdus</taxon>
    </lineage>
</organism>
<dbReference type="EMBL" id="CBSV010000204">
    <property type="protein sequence ID" value="CDH02756.1"/>
    <property type="molecule type" value="Genomic_DNA"/>
</dbReference>
<accession>A0A077NYU8</accession>
<sequence>MLSLSGIRDRHDNRITFHYDDLHDEGIPQLAQITHSDGYRLLLDYDQHRLSVQGIAGLIASGGQHAASKALQKASQLLGGRPGH</sequence>
<reference evidence="1" key="1">
    <citation type="submission" date="2013-07" db="EMBL/GenBank/DDBJ databases">
        <title>Sub-species coevolution in mutualistic symbiosis.</title>
        <authorList>
            <person name="Murfin K."/>
            <person name="Klassen J."/>
            <person name="Lee M."/>
            <person name="Forst S."/>
            <person name="Stock P."/>
            <person name="Goodrich-Blair H."/>
        </authorList>
    </citation>
    <scope>NUCLEOTIDE SEQUENCE [LARGE SCALE GENOMIC DNA]</scope>
    <source>
        <strain evidence="1">Feltiae Moldova</strain>
    </source>
</reference>
<evidence type="ECO:0000313" key="1">
    <source>
        <dbReference type="EMBL" id="CDH02756.1"/>
    </source>
</evidence>
<protein>
    <submittedName>
        <fullName evidence="1">Uncharacterized protein</fullName>
    </submittedName>
</protein>
<dbReference type="Proteomes" id="UP000028487">
    <property type="component" value="Unassembled WGS sequence"/>
</dbReference>